<reference evidence="6" key="1">
    <citation type="journal article" date="2012" name="Nat. Genet.">
        <title>Whole-genome sequence of Schistosoma haematobium.</title>
        <authorList>
            <person name="Young N.D."/>
            <person name="Jex A.R."/>
            <person name="Li B."/>
            <person name="Liu S."/>
            <person name="Yang L."/>
            <person name="Xiong Z."/>
            <person name="Li Y."/>
            <person name="Cantacessi C."/>
            <person name="Hall R.S."/>
            <person name="Xu X."/>
            <person name="Chen F."/>
            <person name="Wu X."/>
            <person name="Zerlotini A."/>
            <person name="Oliveira G."/>
            <person name="Hofmann A."/>
            <person name="Zhang G."/>
            <person name="Fang X."/>
            <person name="Kang Y."/>
            <person name="Campbell B.E."/>
            <person name="Loukas A."/>
            <person name="Ranganathan S."/>
            <person name="Rollinson D."/>
            <person name="Rinaldi G."/>
            <person name="Brindley P.J."/>
            <person name="Yang H."/>
            <person name="Wang J."/>
            <person name="Wang J."/>
            <person name="Gasser R.B."/>
        </authorList>
    </citation>
    <scope>NUCLEOTIDE SEQUENCE [LARGE SCALE GENOMIC DNA]</scope>
</reference>
<dbReference type="InterPro" id="IPR000315">
    <property type="entry name" value="Znf_B-box"/>
</dbReference>
<feature type="region of interest" description="Disordered" evidence="3">
    <location>
        <begin position="1439"/>
        <end position="1458"/>
    </location>
</feature>
<feature type="region of interest" description="Disordered" evidence="3">
    <location>
        <begin position="1807"/>
        <end position="1860"/>
    </location>
</feature>
<feature type="compositionally biased region" description="Low complexity" evidence="3">
    <location>
        <begin position="1449"/>
        <end position="1458"/>
    </location>
</feature>
<dbReference type="EMBL" id="KL251718">
    <property type="protein sequence ID" value="KGB41104.1"/>
    <property type="molecule type" value="Genomic_DNA"/>
</dbReference>
<dbReference type="Gene3D" id="3.30.160.60">
    <property type="entry name" value="Classic Zinc Finger"/>
    <property type="match status" value="1"/>
</dbReference>
<feature type="compositionally biased region" description="Acidic residues" evidence="3">
    <location>
        <begin position="956"/>
        <end position="967"/>
    </location>
</feature>
<dbReference type="InterPro" id="IPR037299">
    <property type="entry name" value="TRIM37_MATH"/>
</dbReference>
<evidence type="ECO:0000313" key="6">
    <source>
        <dbReference type="EMBL" id="KGB41104.1"/>
    </source>
</evidence>
<dbReference type="InterPro" id="IPR008974">
    <property type="entry name" value="TRAF-like"/>
</dbReference>
<dbReference type="GO" id="GO:0070842">
    <property type="term" value="P:aggresome assembly"/>
    <property type="evidence" value="ECO:0007669"/>
    <property type="project" value="TreeGrafter"/>
</dbReference>
<dbReference type="GO" id="GO:0006513">
    <property type="term" value="P:protein monoubiquitination"/>
    <property type="evidence" value="ECO:0007669"/>
    <property type="project" value="TreeGrafter"/>
</dbReference>
<dbReference type="GO" id="GO:0061630">
    <property type="term" value="F:ubiquitin protein ligase activity"/>
    <property type="evidence" value="ECO:0007669"/>
    <property type="project" value="TreeGrafter"/>
</dbReference>
<gene>
    <name evidence="6" type="ORF">MS3_09603</name>
</gene>
<dbReference type="SMART" id="SM00502">
    <property type="entry name" value="BBC"/>
    <property type="match status" value="1"/>
</dbReference>
<keyword evidence="2" id="KW-0175">Coiled coil</keyword>
<dbReference type="InterPro" id="IPR003649">
    <property type="entry name" value="Bbox_C"/>
</dbReference>
<dbReference type="PANTHER" id="PTHR36754:SF2">
    <property type="entry name" value="E3 UBIQUITIN-PROTEIN LIGASE TRIM37"/>
    <property type="match status" value="1"/>
</dbReference>
<dbReference type="GO" id="GO:0008270">
    <property type="term" value="F:zinc ion binding"/>
    <property type="evidence" value="ECO:0007669"/>
    <property type="project" value="UniProtKB-KW"/>
</dbReference>
<feature type="compositionally biased region" description="Acidic residues" evidence="3">
    <location>
        <begin position="985"/>
        <end position="1014"/>
    </location>
</feature>
<protein>
    <submittedName>
        <fullName evidence="6">E3 ubiquitin-protein ligase TRIM37</fullName>
    </submittedName>
</protein>
<dbReference type="SUPFAM" id="SSF49599">
    <property type="entry name" value="TRAF domain-like"/>
    <property type="match status" value="1"/>
</dbReference>
<sequence length="1860" mass="207916">MISGYVREFSDMSSQSVVGFMASLHIYELINCRWADEVTQQLDNLQSQATSSRSGSGQNDLLGGASVNNTLSTSSTEVCELHNERLSVFCTTCGYAICHQCALFDNDHEQHSFRPLDDVYNEHVKQIKNEMDQFKRRHLELISLLQDVEKNVQAVKQAKEERVRELRNAVELMVARLDSQLKSKLVTLMSQRSQLFQEIESLENLLHDVQYAVDVAKPSEMVERSSEILALLSDVHCKPMASFVSAPVPADFVSEIVPPYESSTFTLQPYSIMKQRADPVYSQPLHVGGLSWRLKVYPDGNGVVRGNYLSVFLELSAGLLEASKYEYRVEMVHQQSRDPSRNIVREFASHFEVGECWGYNRFFRLDLLVNEGYLNSETDSILLKFQVRAPTYFQKCRDQNWHISQLEANQGHCFTQLAELKERLSIEVARQTNIISVANTATAPSPNTDIFNSTVVTTTSSTSVICLQSTDALKPSSCLSDPTSSSAISQSTYIMTTPSPLQLQSPLSLLTQPINEEFTDNYTNESNKYVASVPEMKNQDCINMDRNDCTSQCCFINNVNNTSIRDHLTNSANHTQSLCGVSNNNNNNLTNEEVDDCLTTVNILNSRTTDVNKEYDEQVRAPTYFQKCRDQNWHISQLEANQGHCFTQLAELKERLSIEVARQTNIISVANTATAPSPNTDIFNSTVVTTTSSTSVICLQSTDALKPSSCLSDPTSSSAISQSTYIMTTPSPLQLQSPLSLLTQPINEEFTDNYTNESNKYVASVPEMKNQDCINMDRNDCTSQCCFINNVNNTSIRDHLTNSANHTQSLCGVSNNNNNNLTNEEVDDCLTTVNILNSRTTDVNKEYDEQLNELQTNSITQLSMDISEPLLNLILTANQQEQPVINSSILSSLDISQLTASYSNEDNNHNNNNVNSEEDVLFIDSSKYFNTSEQLMPHEDVDIESTHFSEPISYGGDDEGEYGDGDSENNNNNDEGGVDGVEKIDDNDDEVDGDDGGDVGEDDDVEQTDNDEDNVGGRQQNSMSKFHNYTKSNNDMDNSLIDDNDDVEQIRQTIHDYDTVSQTSEILSDHDSLQSSIDSNKLLLLKSKFMNKPKNSSSIIDSIKALKSQKSTIAATTTITTPNTNNGVIPMIEYECNLITDVGSDINSSYDDYEYHARNRNTIEELLKLPGLRSTNGSISNNSNNISNKRKVNQTSRHPLWFKLSTKDKPKLQFSEASTSRFNNDNKLQCNFKEQKPFSIIPTQMIDNTHNTSSNNNCNNNELDMDSSPRSIFSEKLNGCRSSSNYQPGIVSKSNWERKTKDPNICSEITSIHPKLCASSSSSLSSSHSSSYGKTISESYLLRNKNFKSLSNRRLTDFSHHYHHEHSQRSQCSKLKPLPRYHKDNMRPLSLVTTDQVPSCSNHTSSYVSSKCKQSNQLSGNGLQKELLTNRSITINCNKNENSNQLRKNNNNASSSLSPSITAVKTTMKCSDHLQPDKLYHFSSICNDPTNLMVKTTTKIKPSGQITKNAIQHLENDIDEKTMTGDRDVSEHVLSNRRFWEDSNLKTNNDDNSDNSNKSNNNYEKLFNSSSCSLVNNHENGVFVNQSKHVCNSPRTVTVKSKSAMRMMNTIPQNNKTCHPLTSNGDSTPSKSILSGEVDSRDMCIKRSAETKHIHDNLECDRLNYEPMYNCKQNLCHVSLEHQSGAINSLLESDLDTMSSGEVVPNHSDVSSLPSQPIGLAVHNKESNILGIDYLTETQQLITEPTDLSLAMLCHRISRLQTEAEAVAKAISVNNHNNNACIRNKQSTNNLPIINQQFASPVVEAQSLRTDSNSRTMNEIQIRHSPGKSDEGLGRSVSKNEQPSQLDNGANNNIYDQGDT</sequence>
<feature type="compositionally biased region" description="Polar residues" evidence="3">
    <location>
        <begin position="1807"/>
        <end position="1819"/>
    </location>
</feature>
<proteinExistence type="predicted"/>
<feature type="compositionally biased region" description="Polar residues" evidence="3">
    <location>
        <begin position="1837"/>
        <end position="1860"/>
    </location>
</feature>
<feature type="coiled-coil region" evidence="2">
    <location>
        <begin position="131"/>
        <end position="205"/>
    </location>
</feature>
<dbReference type="CDD" id="cd19779">
    <property type="entry name" value="Bbox2_TRIM37_C-VIII"/>
    <property type="match status" value="1"/>
</dbReference>
<dbReference type="InterPro" id="IPR053003">
    <property type="entry name" value="TRIM_RBCC_E3_ubiq-ligases"/>
</dbReference>
<keyword evidence="1" id="KW-0863">Zinc-finger</keyword>
<feature type="compositionally biased region" description="Polar residues" evidence="3">
    <location>
        <begin position="1439"/>
        <end position="1448"/>
    </location>
</feature>
<dbReference type="GO" id="GO:0016235">
    <property type="term" value="C:aggresome"/>
    <property type="evidence" value="ECO:0007669"/>
    <property type="project" value="TreeGrafter"/>
</dbReference>
<feature type="region of interest" description="Disordered" evidence="3">
    <location>
        <begin position="948"/>
        <end position="1038"/>
    </location>
</feature>
<evidence type="ECO:0000259" key="5">
    <source>
        <dbReference type="PROSITE" id="PS50144"/>
    </source>
</evidence>
<dbReference type="InterPro" id="IPR002083">
    <property type="entry name" value="MATH/TRAF_dom"/>
</dbReference>
<dbReference type="SMART" id="SM00336">
    <property type="entry name" value="BBOX"/>
    <property type="match status" value="1"/>
</dbReference>
<dbReference type="Gene3D" id="2.60.210.10">
    <property type="entry name" value="Apoptosis, Tumor Necrosis Factor Receptor Associated Protein 2, Chain A"/>
    <property type="match status" value="1"/>
</dbReference>
<feature type="region of interest" description="Disordered" evidence="3">
    <location>
        <begin position="1612"/>
        <end position="1634"/>
    </location>
</feature>
<feature type="compositionally biased region" description="Polar residues" evidence="3">
    <location>
        <begin position="1612"/>
        <end position="1633"/>
    </location>
</feature>
<keyword evidence="1" id="KW-0479">Metal-binding</keyword>
<evidence type="ECO:0000256" key="1">
    <source>
        <dbReference type="PROSITE-ProRule" id="PRU00024"/>
    </source>
</evidence>
<dbReference type="GO" id="GO:0051865">
    <property type="term" value="P:protein autoubiquitination"/>
    <property type="evidence" value="ECO:0007669"/>
    <property type="project" value="TreeGrafter"/>
</dbReference>
<dbReference type="STRING" id="6185.A0A095A617"/>
<dbReference type="Pfam" id="PF00643">
    <property type="entry name" value="zf-B_box"/>
    <property type="match status" value="1"/>
</dbReference>
<dbReference type="GO" id="GO:0005164">
    <property type="term" value="F:tumor necrosis factor receptor binding"/>
    <property type="evidence" value="ECO:0007669"/>
    <property type="project" value="TreeGrafter"/>
</dbReference>
<dbReference type="Pfam" id="PF22486">
    <property type="entry name" value="MATH_2"/>
    <property type="match status" value="1"/>
</dbReference>
<accession>A0A095A617</accession>
<dbReference type="SUPFAM" id="SSF57845">
    <property type="entry name" value="B-box zinc-binding domain"/>
    <property type="match status" value="1"/>
</dbReference>
<dbReference type="GO" id="GO:0031625">
    <property type="term" value="F:ubiquitin protein ligase binding"/>
    <property type="evidence" value="ECO:0007669"/>
    <property type="project" value="TreeGrafter"/>
</dbReference>
<dbReference type="SMART" id="SM00061">
    <property type="entry name" value="MATH"/>
    <property type="match status" value="1"/>
</dbReference>
<feature type="domain" description="MATH" evidence="5">
    <location>
        <begin position="260"/>
        <end position="387"/>
    </location>
</feature>
<organism evidence="6">
    <name type="scientific">Schistosoma haematobium</name>
    <name type="common">Blood fluke</name>
    <dbReference type="NCBI Taxonomy" id="6185"/>
    <lineage>
        <taxon>Eukaryota</taxon>
        <taxon>Metazoa</taxon>
        <taxon>Spiralia</taxon>
        <taxon>Lophotrochozoa</taxon>
        <taxon>Platyhelminthes</taxon>
        <taxon>Trematoda</taxon>
        <taxon>Digenea</taxon>
        <taxon>Strigeidida</taxon>
        <taxon>Schistosomatoidea</taxon>
        <taxon>Schistosomatidae</taxon>
        <taxon>Schistosoma</taxon>
    </lineage>
</organism>
<name>A0A095A617_SCHHA</name>
<evidence type="ECO:0000256" key="2">
    <source>
        <dbReference type="SAM" id="Coils"/>
    </source>
</evidence>
<evidence type="ECO:0000259" key="4">
    <source>
        <dbReference type="PROSITE" id="PS50119"/>
    </source>
</evidence>
<evidence type="ECO:0000256" key="3">
    <source>
        <dbReference type="SAM" id="MobiDB-lite"/>
    </source>
</evidence>
<feature type="domain" description="B box-type" evidence="4">
    <location>
        <begin position="74"/>
        <end position="116"/>
    </location>
</feature>
<dbReference type="PROSITE" id="PS50119">
    <property type="entry name" value="ZF_BBOX"/>
    <property type="match status" value="1"/>
</dbReference>
<keyword evidence="1" id="KW-0862">Zinc</keyword>
<feature type="compositionally biased region" description="Polar residues" evidence="3">
    <location>
        <begin position="1017"/>
        <end position="1032"/>
    </location>
</feature>
<dbReference type="CDD" id="cd03773">
    <property type="entry name" value="MATH_TRIM37"/>
    <property type="match status" value="1"/>
</dbReference>
<dbReference type="PANTHER" id="PTHR36754">
    <property type="entry name" value="E3 UBIQUITIN-PROTEIN LIGASE TRIM37"/>
    <property type="match status" value="1"/>
</dbReference>
<dbReference type="PROSITE" id="PS50144">
    <property type="entry name" value="MATH"/>
    <property type="match status" value="1"/>
</dbReference>
<dbReference type="GO" id="GO:0005778">
    <property type="term" value="C:peroxisomal membrane"/>
    <property type="evidence" value="ECO:0007669"/>
    <property type="project" value="TreeGrafter"/>
</dbReference>